<dbReference type="Pfam" id="PF00096">
    <property type="entry name" value="zf-C2H2"/>
    <property type="match status" value="5"/>
</dbReference>
<dbReference type="SMART" id="SM00355">
    <property type="entry name" value="ZnF_C2H2"/>
    <property type="match status" value="5"/>
</dbReference>
<proteinExistence type="inferred from homology"/>
<feature type="domain" description="C2H2-type" evidence="12">
    <location>
        <begin position="234"/>
        <end position="258"/>
    </location>
</feature>
<dbReference type="Gene3D" id="3.30.160.60">
    <property type="entry name" value="Classic Zinc Finger"/>
    <property type="match status" value="5"/>
</dbReference>
<dbReference type="PROSITE" id="PS50157">
    <property type="entry name" value="ZINC_FINGER_C2H2_2"/>
    <property type="match status" value="5"/>
</dbReference>
<evidence type="ECO:0000256" key="4">
    <source>
        <dbReference type="ARBA" id="ARBA00022737"/>
    </source>
</evidence>
<comment type="subcellular location">
    <subcellularLocation>
        <location evidence="1">Nucleus</location>
    </subcellularLocation>
</comment>
<evidence type="ECO:0000259" key="12">
    <source>
        <dbReference type="PROSITE" id="PS50157"/>
    </source>
</evidence>
<sequence length="258" mass="28692">SPPPPEQPPSSEDPADAWFNAAGILLSLKHAAAERSVRMGAPMEMVQWTPPGSDPSITQQQISHLPLNGFSSPTDTAAFLSSAIGGQSDSECPQDFYSGEVFQEETFPAHGHSSSQLGSKPNKCRLCDKVYARPSTLRTHMRTHSGEKPYQCHICLKSFSQDANLTAHLRIHSGEKPFKCLVCDRRFAQSSSVTTHMRTHTGERPYRCKMCSRGFADSSTLTKHLRTHTGEKPYKCKICQLKFSQSGNLNRHMRVHEH</sequence>
<keyword evidence="5 11" id="KW-0863">Zinc-finger</keyword>
<comment type="caution">
    <text evidence="13">The sequence shown here is derived from an EMBL/GenBank/DDBJ whole genome shotgun (WGS) entry which is preliminary data.</text>
</comment>
<dbReference type="EMBL" id="CALNXI010000187">
    <property type="protein sequence ID" value="CAH3021572.1"/>
    <property type="molecule type" value="Genomic_DNA"/>
</dbReference>
<evidence type="ECO:0000256" key="1">
    <source>
        <dbReference type="ARBA" id="ARBA00004123"/>
    </source>
</evidence>
<organism evidence="13 14">
    <name type="scientific">Porites evermanni</name>
    <dbReference type="NCBI Taxonomy" id="104178"/>
    <lineage>
        <taxon>Eukaryota</taxon>
        <taxon>Metazoa</taxon>
        <taxon>Cnidaria</taxon>
        <taxon>Anthozoa</taxon>
        <taxon>Hexacorallia</taxon>
        <taxon>Scleractinia</taxon>
        <taxon>Fungiina</taxon>
        <taxon>Poritidae</taxon>
        <taxon>Porites</taxon>
    </lineage>
</organism>
<protein>
    <recommendedName>
        <fullName evidence="12">C2H2-type domain-containing protein</fullName>
    </recommendedName>
</protein>
<feature type="domain" description="C2H2-type" evidence="12">
    <location>
        <begin position="178"/>
        <end position="205"/>
    </location>
</feature>
<dbReference type="InterPro" id="IPR036236">
    <property type="entry name" value="Znf_C2H2_sf"/>
</dbReference>
<dbReference type="PROSITE" id="PS00028">
    <property type="entry name" value="ZINC_FINGER_C2H2_1"/>
    <property type="match status" value="5"/>
</dbReference>
<evidence type="ECO:0000256" key="8">
    <source>
        <dbReference type="ARBA" id="ARBA00023125"/>
    </source>
</evidence>
<keyword evidence="6" id="KW-0862">Zinc</keyword>
<dbReference type="Proteomes" id="UP001159427">
    <property type="component" value="Unassembled WGS sequence"/>
</dbReference>
<evidence type="ECO:0000256" key="11">
    <source>
        <dbReference type="PROSITE-ProRule" id="PRU00042"/>
    </source>
</evidence>
<feature type="domain" description="C2H2-type" evidence="12">
    <location>
        <begin position="206"/>
        <end position="233"/>
    </location>
</feature>
<dbReference type="PANTHER" id="PTHR24393:SF15">
    <property type="entry name" value="IP01243P-RELATED"/>
    <property type="match status" value="1"/>
</dbReference>
<gene>
    <name evidence="13" type="ORF">PEVE_00011905</name>
</gene>
<keyword evidence="3" id="KW-0479">Metal-binding</keyword>
<evidence type="ECO:0000256" key="10">
    <source>
        <dbReference type="ARBA" id="ARBA00023242"/>
    </source>
</evidence>
<feature type="domain" description="C2H2-type" evidence="12">
    <location>
        <begin position="122"/>
        <end position="149"/>
    </location>
</feature>
<reference evidence="13 14" key="1">
    <citation type="submission" date="2022-05" db="EMBL/GenBank/DDBJ databases">
        <authorList>
            <consortium name="Genoscope - CEA"/>
            <person name="William W."/>
        </authorList>
    </citation>
    <scope>NUCLEOTIDE SEQUENCE [LARGE SCALE GENOMIC DNA]</scope>
</reference>
<evidence type="ECO:0000256" key="6">
    <source>
        <dbReference type="ARBA" id="ARBA00022833"/>
    </source>
</evidence>
<evidence type="ECO:0000256" key="9">
    <source>
        <dbReference type="ARBA" id="ARBA00023163"/>
    </source>
</evidence>
<keyword evidence="8" id="KW-0238">DNA-binding</keyword>
<evidence type="ECO:0000256" key="5">
    <source>
        <dbReference type="ARBA" id="ARBA00022771"/>
    </source>
</evidence>
<keyword evidence="10" id="KW-0539">Nucleus</keyword>
<dbReference type="InterPro" id="IPR013087">
    <property type="entry name" value="Znf_C2H2_type"/>
</dbReference>
<keyword evidence="4" id="KW-0677">Repeat</keyword>
<comment type="similarity">
    <text evidence="2">Belongs to the krueppel C2H2-type zinc-finger protein family.</text>
</comment>
<keyword evidence="14" id="KW-1185">Reference proteome</keyword>
<dbReference type="SUPFAM" id="SSF57667">
    <property type="entry name" value="beta-beta-alpha zinc fingers"/>
    <property type="match status" value="3"/>
</dbReference>
<feature type="non-terminal residue" evidence="13">
    <location>
        <position position="1"/>
    </location>
</feature>
<evidence type="ECO:0000256" key="3">
    <source>
        <dbReference type="ARBA" id="ARBA00022723"/>
    </source>
</evidence>
<accession>A0ABN8LWA0</accession>
<evidence type="ECO:0000313" key="13">
    <source>
        <dbReference type="EMBL" id="CAH3021572.1"/>
    </source>
</evidence>
<keyword evidence="7" id="KW-0805">Transcription regulation</keyword>
<dbReference type="PANTHER" id="PTHR24393">
    <property type="entry name" value="ZINC FINGER PROTEIN"/>
    <property type="match status" value="1"/>
</dbReference>
<evidence type="ECO:0000256" key="7">
    <source>
        <dbReference type="ARBA" id="ARBA00023015"/>
    </source>
</evidence>
<evidence type="ECO:0000313" key="14">
    <source>
        <dbReference type="Proteomes" id="UP001159427"/>
    </source>
</evidence>
<feature type="domain" description="C2H2-type" evidence="12">
    <location>
        <begin position="150"/>
        <end position="177"/>
    </location>
</feature>
<evidence type="ECO:0000256" key="2">
    <source>
        <dbReference type="ARBA" id="ARBA00006991"/>
    </source>
</evidence>
<keyword evidence="9" id="KW-0804">Transcription</keyword>
<name>A0ABN8LWA0_9CNID</name>